<dbReference type="AlphaFoldDB" id="A0A8S1V1W2"/>
<keyword evidence="3" id="KW-1185">Reference proteome</keyword>
<proteinExistence type="predicted"/>
<evidence type="ECO:0000313" key="3">
    <source>
        <dbReference type="Proteomes" id="UP000683925"/>
    </source>
</evidence>
<dbReference type="OrthoDB" id="321763at2759"/>
<keyword evidence="1" id="KW-0175">Coiled coil</keyword>
<evidence type="ECO:0000313" key="2">
    <source>
        <dbReference type="EMBL" id="CAD8170553.1"/>
    </source>
</evidence>
<comment type="caution">
    <text evidence="2">The sequence shown here is derived from an EMBL/GenBank/DDBJ whole genome shotgun (WGS) entry which is preliminary data.</text>
</comment>
<feature type="coiled-coil region" evidence="1">
    <location>
        <begin position="41"/>
        <end position="93"/>
    </location>
</feature>
<organism evidence="2 3">
    <name type="scientific">Paramecium octaurelia</name>
    <dbReference type="NCBI Taxonomy" id="43137"/>
    <lineage>
        <taxon>Eukaryota</taxon>
        <taxon>Sar</taxon>
        <taxon>Alveolata</taxon>
        <taxon>Ciliophora</taxon>
        <taxon>Intramacronucleata</taxon>
        <taxon>Oligohymenophorea</taxon>
        <taxon>Peniculida</taxon>
        <taxon>Parameciidae</taxon>
        <taxon>Paramecium</taxon>
    </lineage>
</organism>
<gene>
    <name evidence="2" type="ORF">POCTA_138.1.T0550236</name>
</gene>
<protein>
    <submittedName>
        <fullName evidence="2">Uncharacterized protein</fullName>
    </submittedName>
</protein>
<dbReference type="EMBL" id="CAJJDP010000055">
    <property type="protein sequence ID" value="CAD8170553.1"/>
    <property type="molecule type" value="Genomic_DNA"/>
</dbReference>
<evidence type="ECO:0000256" key="1">
    <source>
        <dbReference type="SAM" id="Coils"/>
    </source>
</evidence>
<name>A0A8S1V1W2_PAROT</name>
<dbReference type="OMA" id="ERNEICE"/>
<sequence>MKPSNDFYIDQLGQYKVENAQLKLDIFQQQSNFQCQLENEQLKSKEILKDYQKQLQEHQREMQTYKSVFEKTINKLMEENNKLQTQLTHAEIEKIQMNLSQQTLSECKQCIHDLSNPNIDKESYELLQNTIKEYKLKFQDIKARNEICESKLKACQDQILKLQIQIKEKSELEDKAKEVQQKYQQQLLKLKENFDKQSKELQQYMGALNDITKKLEEEQIKNDKLKQEFEQEKKRLQEENRRN</sequence>
<reference evidence="2" key="1">
    <citation type="submission" date="2021-01" db="EMBL/GenBank/DDBJ databases">
        <authorList>
            <consortium name="Genoscope - CEA"/>
            <person name="William W."/>
        </authorList>
    </citation>
    <scope>NUCLEOTIDE SEQUENCE</scope>
</reference>
<feature type="coiled-coil region" evidence="1">
    <location>
        <begin position="124"/>
        <end position="242"/>
    </location>
</feature>
<dbReference type="Proteomes" id="UP000683925">
    <property type="component" value="Unassembled WGS sequence"/>
</dbReference>
<accession>A0A8S1V1W2</accession>